<keyword evidence="3" id="KW-0238">DNA-binding</keyword>
<comment type="similarity">
    <text evidence="6">Belongs to the CTF8 family.</text>
</comment>
<evidence type="ECO:0000256" key="3">
    <source>
        <dbReference type="ARBA" id="ARBA00023125"/>
    </source>
</evidence>
<dbReference type="InterPro" id="IPR018607">
    <property type="entry name" value="Ctf8"/>
</dbReference>
<dbReference type="GO" id="GO:0003677">
    <property type="term" value="F:DNA binding"/>
    <property type="evidence" value="ECO:0007669"/>
    <property type="project" value="UniProtKB-KW"/>
</dbReference>
<evidence type="ECO:0000313" key="7">
    <source>
        <dbReference type="EMBL" id="CDG71431.1"/>
    </source>
</evidence>
<protein>
    <submittedName>
        <fullName evidence="7">Chromosome transmission fidelity protein 8 homolog</fullName>
    </submittedName>
</protein>
<dbReference type="AlphaFoldDB" id="T2MH47"/>
<organism evidence="7">
    <name type="scientific">Hydra vulgaris</name>
    <name type="common">Hydra</name>
    <name type="synonym">Hydra attenuata</name>
    <dbReference type="NCBI Taxonomy" id="6087"/>
    <lineage>
        <taxon>Eukaryota</taxon>
        <taxon>Metazoa</taxon>
        <taxon>Cnidaria</taxon>
        <taxon>Hydrozoa</taxon>
        <taxon>Hydroidolina</taxon>
        <taxon>Anthoathecata</taxon>
        <taxon>Aplanulata</taxon>
        <taxon>Hydridae</taxon>
        <taxon>Hydra</taxon>
    </lineage>
</organism>
<dbReference type="GO" id="GO:0006260">
    <property type="term" value="P:DNA replication"/>
    <property type="evidence" value="ECO:0007669"/>
    <property type="project" value="UniProtKB-KW"/>
</dbReference>
<evidence type="ECO:0000256" key="2">
    <source>
        <dbReference type="ARBA" id="ARBA00022705"/>
    </source>
</evidence>
<evidence type="ECO:0000256" key="5">
    <source>
        <dbReference type="ARBA" id="ARBA00023306"/>
    </source>
</evidence>
<comment type="subcellular location">
    <subcellularLocation>
        <location evidence="1">Nucleus</location>
    </subcellularLocation>
</comment>
<dbReference type="EMBL" id="HAAD01005199">
    <property type="protein sequence ID" value="CDG71431.1"/>
    <property type="molecule type" value="mRNA"/>
</dbReference>
<evidence type="ECO:0000256" key="1">
    <source>
        <dbReference type="ARBA" id="ARBA00004123"/>
    </source>
</evidence>
<accession>T2MH47</accession>
<dbReference type="PANTHER" id="PTHR28605:SF1">
    <property type="entry name" value="CHROMOSOME TRANSMISSION FIDELITY FACTOR 8"/>
    <property type="match status" value="1"/>
</dbReference>
<reference evidence="7" key="1">
    <citation type="journal article" date="2013" name="Genome Biol. Evol.">
        <title>Punctuated emergences of genetic and phenotypic innovations in eumetazoan, bilaterian, euteleostome, and hominidae ancestors.</title>
        <authorList>
            <person name="Wenger Y."/>
            <person name="Galliot B."/>
        </authorList>
    </citation>
    <scope>NUCLEOTIDE SEQUENCE</scope>
    <source>
        <tissue evidence="7">Whole animals</tissue>
    </source>
</reference>
<dbReference type="GO" id="GO:0007064">
    <property type="term" value="P:mitotic sister chromatid cohesion"/>
    <property type="evidence" value="ECO:0007669"/>
    <property type="project" value="InterPro"/>
</dbReference>
<gene>
    <name evidence="7" type="primary">CHTF8</name>
</gene>
<keyword evidence="4" id="KW-0539">Nucleus</keyword>
<dbReference type="GO" id="GO:0031390">
    <property type="term" value="C:Ctf18 RFC-like complex"/>
    <property type="evidence" value="ECO:0007669"/>
    <property type="project" value="InterPro"/>
</dbReference>
<dbReference type="PANTHER" id="PTHR28605">
    <property type="entry name" value="CTF8, CHROMOSOME TRANSMISSION FIDELITY FACTOR 8 HOMOLOG (S. CEREVISIAE)"/>
    <property type="match status" value="1"/>
</dbReference>
<evidence type="ECO:0000256" key="6">
    <source>
        <dbReference type="ARBA" id="ARBA00038447"/>
    </source>
</evidence>
<dbReference type="OMA" id="TNVPKPC"/>
<keyword evidence="2" id="KW-0235">DNA replication</keyword>
<evidence type="ECO:0000256" key="4">
    <source>
        <dbReference type="ARBA" id="ARBA00023242"/>
    </source>
</evidence>
<dbReference type="KEGG" id="hmg:101238545"/>
<sequence>MVQVFIKLTEVPLEWHLIELQGALESFEQDIAGLHIGDLHFDEKGNPFLIVGHHVLTGKLVSLDKPFAVLKKNEPQLSNVKTDAINHENTENSQVIYKVEALIKEKIIFRNRPRPIIMKSLSAKT</sequence>
<proteinExistence type="evidence at transcript level"/>
<dbReference type="OrthoDB" id="121932at2759"/>
<dbReference type="Pfam" id="PF09696">
    <property type="entry name" value="Ctf8"/>
    <property type="match status" value="1"/>
</dbReference>
<keyword evidence="5" id="KW-0131">Cell cycle</keyword>
<name>T2MH47_HYDVU</name>